<organism evidence="5 6">
    <name type="scientific">Croceimicrobium hydrocarbonivorans</name>
    <dbReference type="NCBI Taxonomy" id="2761580"/>
    <lineage>
        <taxon>Bacteria</taxon>
        <taxon>Pseudomonadati</taxon>
        <taxon>Bacteroidota</taxon>
        <taxon>Flavobacteriia</taxon>
        <taxon>Flavobacteriales</taxon>
        <taxon>Owenweeksiaceae</taxon>
        <taxon>Croceimicrobium</taxon>
    </lineage>
</organism>
<dbReference type="InterPro" id="IPR014756">
    <property type="entry name" value="Ig_E-set"/>
</dbReference>
<dbReference type="SUPFAM" id="SSF81296">
    <property type="entry name" value="E set domains"/>
    <property type="match status" value="1"/>
</dbReference>
<gene>
    <name evidence="5" type="ORF">H4K34_09290</name>
</gene>
<evidence type="ECO:0000313" key="6">
    <source>
        <dbReference type="Proteomes" id="UP000516305"/>
    </source>
</evidence>
<keyword evidence="1 2" id="KW-0732">Signal</keyword>
<evidence type="ECO:0000259" key="4">
    <source>
        <dbReference type="Pfam" id="PF18962"/>
    </source>
</evidence>
<accession>A0A7H0VA34</accession>
<dbReference type="NCBIfam" id="TIGR04183">
    <property type="entry name" value="Por_Secre_tail"/>
    <property type="match status" value="1"/>
</dbReference>
<dbReference type="InterPro" id="IPR004193">
    <property type="entry name" value="Glyco_hydro_13_N"/>
</dbReference>
<dbReference type="GO" id="GO:0004553">
    <property type="term" value="F:hydrolase activity, hydrolyzing O-glycosyl compounds"/>
    <property type="evidence" value="ECO:0007669"/>
    <property type="project" value="InterPro"/>
</dbReference>
<dbReference type="KEGG" id="chyd:H4K34_09290"/>
<evidence type="ECO:0000259" key="3">
    <source>
        <dbReference type="Pfam" id="PF02922"/>
    </source>
</evidence>
<dbReference type="EMBL" id="CP060139">
    <property type="protein sequence ID" value="QNR22582.1"/>
    <property type="molecule type" value="Genomic_DNA"/>
</dbReference>
<evidence type="ECO:0000256" key="2">
    <source>
        <dbReference type="SAM" id="SignalP"/>
    </source>
</evidence>
<keyword evidence="6" id="KW-1185">Reference proteome</keyword>
<evidence type="ECO:0000313" key="5">
    <source>
        <dbReference type="EMBL" id="QNR22582.1"/>
    </source>
</evidence>
<feature type="signal peptide" evidence="2">
    <location>
        <begin position="1"/>
        <end position="18"/>
    </location>
</feature>
<reference evidence="5 6" key="1">
    <citation type="submission" date="2020-08" db="EMBL/GenBank/DDBJ databases">
        <title>Croceimicrobium hydrocarbonivorans gen. nov., sp. nov., a novel marine bacterium isolated from a bacterial consortium that degrades polyethylene terephthalate.</title>
        <authorList>
            <person name="Liu R."/>
        </authorList>
    </citation>
    <scope>NUCLEOTIDE SEQUENCE [LARGE SCALE GENOMIC DNA]</scope>
    <source>
        <strain evidence="5 6">A20-9</strain>
    </source>
</reference>
<feature type="domain" description="Glycoside hydrolase family 13 N-terminal" evidence="3">
    <location>
        <begin position="39"/>
        <end position="91"/>
    </location>
</feature>
<sequence>MKKITLLMALFAAFNLSAQTDTVTFKVDLAGYSGTGFTSAHVNGTFNNWCGACNPMSDADGDGVWEVALPLTAGTIEYKFTIDGWNDQENLTQGLPCTITTGGFTNRVLTFSGDTILDVVCWEACGPCGAASQMDLPITFDDPNVNYVSSEFGGCTDTIVADPTDPTNMVTQIDKDGSAQTWAGIILSANGLANPIPFASGNTTMTMRVYSPDAGIEVRMKIEDANDPTVSVETVDTTTMANGWETLTFDFANNASGTAAINFANTYDKVVVFPNFGVDGATAGAKTYYVDDIQFASTGPVLPSLPITFDNSAIDYSSDEFGGCTDTIVVDPTDPTNMVSEFTKDGAAQTWAGIVVTKNGLSAPVPFTANDHLMSLRIWSPDAGIEVRMKIEDSNDPTISVETVDTTTTAAGWDTLVFDFSNQAAGTAAINYANTYDKVVVFPNFGVDGATAGAKTYYIDDISFGVIMPAANLDTIDLPITFDDPNVDYDVTTEFGGCSDSLTADPTNASNMVLKIDKSGGAEVWGGITVTTGGMKNPIPFVANQTGMKMRVWSPDAGTDFLLKVENSADGTITCETIATTTVAGAWETLYFNFANNSAGTPALDLSKSYDVVVVFPNFGTPGIAVGAKTYYVDDIEFDPNVGLSENSMSNFSLAPNPSTGLVRLEGLNGEAHTVQVTDLNGRTILHTNTSNLNHAELDLSMLKNGIYLITVSNEQFAESRKLIITK</sequence>
<dbReference type="InterPro" id="IPR013783">
    <property type="entry name" value="Ig-like_fold"/>
</dbReference>
<dbReference type="Gene3D" id="2.60.40.10">
    <property type="entry name" value="Immunoglobulins"/>
    <property type="match status" value="1"/>
</dbReference>
<dbReference type="AlphaFoldDB" id="A0A7H0VA34"/>
<evidence type="ECO:0000256" key="1">
    <source>
        <dbReference type="ARBA" id="ARBA00022729"/>
    </source>
</evidence>
<dbReference type="InterPro" id="IPR026444">
    <property type="entry name" value="Secre_tail"/>
</dbReference>
<feature type="chain" id="PRO_5028977208" evidence="2">
    <location>
        <begin position="19"/>
        <end position="727"/>
    </location>
</feature>
<dbReference type="Pfam" id="PF18962">
    <property type="entry name" value="Por_Secre_tail"/>
    <property type="match status" value="1"/>
</dbReference>
<name>A0A7H0VA34_9FLAO</name>
<protein>
    <submittedName>
        <fullName evidence="5">T9SS type A sorting domain-containing protein</fullName>
    </submittedName>
</protein>
<proteinExistence type="predicted"/>
<feature type="domain" description="Secretion system C-terminal sorting" evidence="4">
    <location>
        <begin position="656"/>
        <end position="725"/>
    </location>
</feature>
<dbReference type="CDD" id="cd02859">
    <property type="entry name" value="E_set_AMPKbeta_like_N"/>
    <property type="match status" value="1"/>
</dbReference>
<dbReference type="Proteomes" id="UP000516305">
    <property type="component" value="Chromosome"/>
</dbReference>
<dbReference type="GO" id="GO:0005975">
    <property type="term" value="P:carbohydrate metabolic process"/>
    <property type="evidence" value="ECO:0007669"/>
    <property type="project" value="InterPro"/>
</dbReference>
<dbReference type="Pfam" id="PF02922">
    <property type="entry name" value="CBM_48"/>
    <property type="match status" value="1"/>
</dbReference>
<dbReference type="RefSeq" id="WP_210757148.1">
    <property type="nucleotide sequence ID" value="NZ_CP060139.1"/>
</dbReference>